<sequence>MSEDNGKNLLLLMERPLEPVFTPKGDEKVNFDVPLNYVVDELQPQAQGLLNRFGGESSSTVPVKKIAIPDLSIPLRLGRNENFSVFLPAHQEMAGKLIEIFMNARSVDDLTSLAAYCRDRINPEMFFYAMSVAIAHRPDTGNVPLPSMNEIFPDRFVASSVVSRARGEANIETAGSRKPIDIPLDFTAASEREVEQRVAYFREDIGINLHHWHWHLVYPFNGPDVIVRKDRRGELFYYMHHQIMARYNTERLCNGLARARPLTNLREPIQEGYFPKLDTAVAARSWPGRPRNFSLFDLNRVADGLVVSLDDMERLRDRVIEAIRTRRVRNSQGVTITLTDETGIDVLGNMIEASSLSPNQDFYGSLHNRGHVIIGYCHDPDHRYLEPFGVMGDSTTAMRDPVFYRWHSFIDNIFTLYKDSLQPYTEQQLNFPGVSLAEIRVTTNGGNPNTLSCHWNKSDIDMSRGLDFAPRGAILARIQHLNHDEFTYQFVATNKNNKDVVGTVRIFMAPKQDENGRLLDVNEQRMLMIEMDKFLTTLPALKTTTIIRGSKNSAVTIPFESTFRNLERSKPQDQGGSDRFNLCGCGWPQHMLIPKGNAQGFPMDMFVMISNYQQDRINQPNASGCAAGVSYCGLRDRKYPDARPMGYPFDRKVRQGARTMNEFLTPNMKLQPITIRFSNIVKARPTRKRQ</sequence>
<accession>A0ACC2P8I0</accession>
<reference evidence="1" key="1">
    <citation type="submission" date="2023-04" db="EMBL/GenBank/DDBJ databases">
        <title>A chromosome-level genome assembly of the parasitoid wasp Eretmocerus hayati.</title>
        <authorList>
            <person name="Zhong Y."/>
            <person name="Liu S."/>
            <person name="Liu Y."/>
        </authorList>
    </citation>
    <scope>NUCLEOTIDE SEQUENCE</scope>
    <source>
        <strain evidence="1">ZJU_SS_LIU_2023</strain>
    </source>
</reference>
<comment type="caution">
    <text evidence="1">The sequence shown here is derived from an EMBL/GenBank/DDBJ whole genome shotgun (WGS) entry which is preliminary data.</text>
</comment>
<evidence type="ECO:0000313" key="2">
    <source>
        <dbReference type="Proteomes" id="UP001239111"/>
    </source>
</evidence>
<organism evidence="1 2">
    <name type="scientific">Eretmocerus hayati</name>
    <dbReference type="NCBI Taxonomy" id="131215"/>
    <lineage>
        <taxon>Eukaryota</taxon>
        <taxon>Metazoa</taxon>
        <taxon>Ecdysozoa</taxon>
        <taxon>Arthropoda</taxon>
        <taxon>Hexapoda</taxon>
        <taxon>Insecta</taxon>
        <taxon>Pterygota</taxon>
        <taxon>Neoptera</taxon>
        <taxon>Endopterygota</taxon>
        <taxon>Hymenoptera</taxon>
        <taxon>Apocrita</taxon>
        <taxon>Proctotrupomorpha</taxon>
        <taxon>Chalcidoidea</taxon>
        <taxon>Aphelinidae</taxon>
        <taxon>Aphelininae</taxon>
        <taxon>Eretmocerus</taxon>
    </lineage>
</organism>
<gene>
    <name evidence="1" type="ORF">QAD02_014953</name>
</gene>
<evidence type="ECO:0000313" key="1">
    <source>
        <dbReference type="EMBL" id="KAJ8679166.1"/>
    </source>
</evidence>
<name>A0ACC2P8I0_9HYME</name>
<keyword evidence="2" id="KW-1185">Reference proteome</keyword>
<proteinExistence type="predicted"/>
<dbReference type="EMBL" id="CM056742">
    <property type="protein sequence ID" value="KAJ8679166.1"/>
    <property type="molecule type" value="Genomic_DNA"/>
</dbReference>
<protein>
    <submittedName>
        <fullName evidence="1">Uncharacterized protein</fullName>
    </submittedName>
</protein>
<dbReference type="Proteomes" id="UP001239111">
    <property type="component" value="Chromosome 2"/>
</dbReference>